<sequence length="53" mass="5587">MTEDAVPVDAELTALLRRLGIAADPAAFPALAGNIALLLHHWAIVRGDDEAQP</sequence>
<evidence type="ECO:0000313" key="1">
    <source>
        <dbReference type="EMBL" id="MFC3441869.1"/>
    </source>
</evidence>
<accession>A0ABV7NEG1</accession>
<dbReference type="Proteomes" id="UP001595681">
    <property type="component" value="Unassembled WGS sequence"/>
</dbReference>
<gene>
    <name evidence="1" type="ORF">ACFOKF_11875</name>
</gene>
<reference evidence="2" key="1">
    <citation type="journal article" date="2019" name="Int. J. Syst. Evol. Microbiol.">
        <title>The Global Catalogue of Microorganisms (GCM) 10K type strain sequencing project: providing services to taxonomists for standard genome sequencing and annotation.</title>
        <authorList>
            <consortium name="The Broad Institute Genomics Platform"/>
            <consortium name="The Broad Institute Genome Sequencing Center for Infectious Disease"/>
            <person name="Wu L."/>
            <person name="Ma J."/>
        </authorList>
    </citation>
    <scope>NUCLEOTIDE SEQUENCE [LARGE SCALE GENOMIC DNA]</scope>
    <source>
        <strain evidence="2">CCM 7491</strain>
    </source>
</reference>
<dbReference type="EMBL" id="JBHRVU010000004">
    <property type="protein sequence ID" value="MFC3441869.1"/>
    <property type="molecule type" value="Genomic_DNA"/>
</dbReference>
<evidence type="ECO:0000313" key="2">
    <source>
        <dbReference type="Proteomes" id="UP001595681"/>
    </source>
</evidence>
<dbReference type="RefSeq" id="WP_380795857.1">
    <property type="nucleotide sequence ID" value="NZ_JBHRVU010000004.1"/>
</dbReference>
<comment type="caution">
    <text evidence="1">The sequence shown here is derived from an EMBL/GenBank/DDBJ whole genome shotgun (WGS) entry which is preliminary data.</text>
</comment>
<organism evidence="1 2">
    <name type="scientific">Sphingobium rhizovicinum</name>
    <dbReference type="NCBI Taxonomy" id="432308"/>
    <lineage>
        <taxon>Bacteria</taxon>
        <taxon>Pseudomonadati</taxon>
        <taxon>Pseudomonadota</taxon>
        <taxon>Alphaproteobacteria</taxon>
        <taxon>Sphingomonadales</taxon>
        <taxon>Sphingomonadaceae</taxon>
        <taxon>Sphingobium</taxon>
    </lineage>
</organism>
<protein>
    <submittedName>
        <fullName evidence="1">Uncharacterized protein</fullName>
    </submittedName>
</protein>
<name>A0ABV7NEG1_9SPHN</name>
<proteinExistence type="predicted"/>
<keyword evidence="2" id="KW-1185">Reference proteome</keyword>